<protein>
    <recommendedName>
        <fullName evidence="2">Arabidopsis retrotransposon Orf1 C-terminal domain-containing protein</fullName>
    </recommendedName>
</protein>
<gene>
    <name evidence="3" type="ORF">F2Q69_00058601</name>
</gene>
<comment type="caution">
    <text evidence="3">The sequence shown here is derived from an EMBL/GenBank/DDBJ whole genome shotgun (WGS) entry which is preliminary data.</text>
</comment>
<evidence type="ECO:0000313" key="3">
    <source>
        <dbReference type="EMBL" id="KAF3572072.1"/>
    </source>
</evidence>
<sequence>MSKGKAVAVDRDSEKTPSVEELYDHLLNGVTWTPTRFADLDLLKELGLDSDIEAVLGHLKMSKLLTMAYPVYKDVSCQFLSSLEVTYHNTPHGWGKIKLKVNGRDYNMNFKDIGRVMGFQDLEDSSLPKCENLPTELWKLITGNRHSTETDKNSHIRHPSVSYLHRILVHANYPRKEAGNVTEEDVRLLCPAIRPYAAPGVLPLPSTDIYATFGMVSFFVSHLEHYRDWTWYTSDSRPKNYVYYYYLKGKPVELVLPNKNLTSLERPGAISFNISHEDFLGEHGSLGLIAAPRKRSDPTRHDEPAAEAFEPVYGPPRYYFKPYVGVLPPGALRDAHEHIGRLQRWNKAQDRTIEKLKDKCKALSKTVKKQAKTSAKFMKKVADVLTRGGIAGCSSADFAFANTSVPQPPPQPADLDLIQSLRSELFGQNLQSITFETLKVQAGQDAGGVGTDMITMNATLRMLYRNTGTFFGVHVTSTPIDLSFSQMKIGSGSIKKFYQSRKSQRTVLVHITGEKIPLYGSGATLIPPAPPAPLPKPKKKKKGAPVVIPDPPAPPAPVPMKLSFIVRSRGYVLGKLVKPKFLKKIECDINFEHKLLNKHIAITKNCTVTTV</sequence>
<name>A0A8S9RHV8_BRACR</name>
<evidence type="ECO:0000313" key="4">
    <source>
        <dbReference type="Proteomes" id="UP000712600"/>
    </source>
</evidence>
<proteinExistence type="predicted"/>
<organism evidence="3 4">
    <name type="scientific">Brassica cretica</name>
    <name type="common">Mustard</name>
    <dbReference type="NCBI Taxonomy" id="69181"/>
    <lineage>
        <taxon>Eukaryota</taxon>
        <taxon>Viridiplantae</taxon>
        <taxon>Streptophyta</taxon>
        <taxon>Embryophyta</taxon>
        <taxon>Tracheophyta</taxon>
        <taxon>Spermatophyta</taxon>
        <taxon>Magnoliopsida</taxon>
        <taxon>eudicotyledons</taxon>
        <taxon>Gunneridae</taxon>
        <taxon>Pentapetalae</taxon>
        <taxon>rosids</taxon>
        <taxon>malvids</taxon>
        <taxon>Brassicales</taxon>
        <taxon>Brassicaceae</taxon>
        <taxon>Brassiceae</taxon>
        <taxon>Brassica</taxon>
    </lineage>
</organism>
<feature type="domain" description="Arabidopsis retrotransposon Orf1 C-terminal" evidence="2">
    <location>
        <begin position="224"/>
        <end position="372"/>
    </location>
</feature>
<dbReference type="AlphaFoldDB" id="A0A8S9RHV8"/>
<accession>A0A8S9RHV8</accession>
<dbReference type="Pfam" id="PF03078">
    <property type="entry name" value="ATHILA"/>
    <property type="match status" value="2"/>
</dbReference>
<dbReference type="Proteomes" id="UP000712600">
    <property type="component" value="Unassembled WGS sequence"/>
</dbReference>
<evidence type="ECO:0000256" key="1">
    <source>
        <dbReference type="SAM" id="Coils"/>
    </source>
</evidence>
<dbReference type="InterPro" id="IPR004312">
    <property type="entry name" value="ATHILA_Orf1_C"/>
</dbReference>
<evidence type="ECO:0000259" key="2">
    <source>
        <dbReference type="Pfam" id="PF03078"/>
    </source>
</evidence>
<feature type="coiled-coil region" evidence="1">
    <location>
        <begin position="346"/>
        <end position="373"/>
    </location>
</feature>
<keyword evidence="1" id="KW-0175">Coiled coil</keyword>
<reference evidence="3" key="1">
    <citation type="submission" date="2019-12" db="EMBL/GenBank/DDBJ databases">
        <title>Genome sequencing and annotation of Brassica cretica.</title>
        <authorList>
            <person name="Studholme D.J."/>
            <person name="Sarris P."/>
        </authorList>
    </citation>
    <scope>NUCLEOTIDE SEQUENCE</scope>
    <source>
        <strain evidence="3">PFS-109/04</strain>
        <tissue evidence="3">Leaf</tissue>
    </source>
</reference>
<feature type="domain" description="Arabidopsis retrotransposon Orf1 C-terminal" evidence="2">
    <location>
        <begin position="14"/>
        <end position="194"/>
    </location>
</feature>
<dbReference type="EMBL" id="QGKX02000095">
    <property type="protein sequence ID" value="KAF3572072.1"/>
    <property type="molecule type" value="Genomic_DNA"/>
</dbReference>